<feature type="signal peptide" evidence="1">
    <location>
        <begin position="1"/>
        <end position="20"/>
    </location>
</feature>
<organism evidence="2">
    <name type="scientific">Caulobacter sp. (strain K31)</name>
    <dbReference type="NCBI Taxonomy" id="366602"/>
    <lineage>
        <taxon>Bacteria</taxon>
        <taxon>Pseudomonadati</taxon>
        <taxon>Pseudomonadota</taxon>
        <taxon>Alphaproteobacteria</taxon>
        <taxon>Caulobacterales</taxon>
        <taxon>Caulobacteraceae</taxon>
        <taxon>Caulobacter</taxon>
    </lineage>
</organism>
<accession>B0T8V0</accession>
<proteinExistence type="predicted"/>
<protein>
    <recommendedName>
        <fullName evidence="3">UrcA family protein</fullName>
    </recommendedName>
</protein>
<dbReference type="OrthoDB" id="9253935at2"/>
<dbReference type="HOGENOM" id="CLU_2286420_0_0_5"/>
<name>B0T8V0_CAUSK</name>
<dbReference type="STRING" id="366602.Caul_3740"/>
<feature type="chain" id="PRO_5002755477" description="UrcA family protein" evidence="1">
    <location>
        <begin position="21"/>
        <end position="101"/>
    </location>
</feature>
<reference evidence="2" key="1">
    <citation type="submission" date="2008-01" db="EMBL/GenBank/DDBJ databases">
        <title>Complete sequence of chromosome of Caulobacter sp. K31.</title>
        <authorList>
            <consortium name="US DOE Joint Genome Institute"/>
            <person name="Copeland A."/>
            <person name="Lucas S."/>
            <person name="Lapidus A."/>
            <person name="Barry K."/>
            <person name="Glavina del Rio T."/>
            <person name="Dalin E."/>
            <person name="Tice H."/>
            <person name="Pitluck S."/>
            <person name="Bruce D."/>
            <person name="Goodwin L."/>
            <person name="Thompson L.S."/>
            <person name="Brettin T."/>
            <person name="Detter J.C."/>
            <person name="Han C."/>
            <person name="Schmutz J."/>
            <person name="Larimer F."/>
            <person name="Land M."/>
            <person name="Hauser L."/>
            <person name="Kyrpides N."/>
            <person name="Kim E."/>
            <person name="Stephens C."/>
            <person name="Richardson P."/>
        </authorList>
    </citation>
    <scope>NUCLEOTIDE SEQUENCE [LARGE SCALE GENOMIC DNA]</scope>
    <source>
        <strain evidence="2">K31</strain>
    </source>
</reference>
<evidence type="ECO:0008006" key="3">
    <source>
        <dbReference type="Google" id="ProtNLM"/>
    </source>
</evidence>
<dbReference type="KEGG" id="cak:Caul_3740"/>
<dbReference type="EMBL" id="CP000927">
    <property type="protein sequence ID" value="ABZ72867.1"/>
    <property type="molecule type" value="Genomic_DNA"/>
</dbReference>
<sequence precursor="true">MRVTIPLIAVMTLASSAAIAGPPLSYNQQAYAVSQLALNLPSMAPTPDVFGDSPDRIRVAEQAARLINSGDCKGARKLVARRADQRMAARVEDACAMPKTE</sequence>
<evidence type="ECO:0000313" key="2">
    <source>
        <dbReference type="EMBL" id="ABZ72867.1"/>
    </source>
</evidence>
<keyword evidence="1" id="KW-0732">Signal</keyword>
<dbReference type="AlphaFoldDB" id="B0T8V0"/>
<evidence type="ECO:0000256" key="1">
    <source>
        <dbReference type="SAM" id="SignalP"/>
    </source>
</evidence>
<gene>
    <name evidence="2" type="ordered locus">Caul_3740</name>
</gene>